<organism evidence="2 3">
    <name type="scientific">Exidia glandulosa HHB12029</name>
    <dbReference type="NCBI Taxonomy" id="1314781"/>
    <lineage>
        <taxon>Eukaryota</taxon>
        <taxon>Fungi</taxon>
        <taxon>Dikarya</taxon>
        <taxon>Basidiomycota</taxon>
        <taxon>Agaricomycotina</taxon>
        <taxon>Agaricomycetes</taxon>
        <taxon>Auriculariales</taxon>
        <taxon>Exidiaceae</taxon>
        <taxon>Exidia</taxon>
    </lineage>
</organism>
<dbReference type="EMBL" id="KV426124">
    <property type="protein sequence ID" value="KZV87480.1"/>
    <property type="molecule type" value="Genomic_DNA"/>
</dbReference>
<reference evidence="2 3" key="1">
    <citation type="journal article" date="2016" name="Mol. Biol. Evol.">
        <title>Comparative Genomics of Early-Diverging Mushroom-Forming Fungi Provides Insights into the Origins of Lignocellulose Decay Capabilities.</title>
        <authorList>
            <person name="Nagy L.G."/>
            <person name="Riley R."/>
            <person name="Tritt A."/>
            <person name="Adam C."/>
            <person name="Daum C."/>
            <person name="Floudas D."/>
            <person name="Sun H."/>
            <person name="Yadav J.S."/>
            <person name="Pangilinan J."/>
            <person name="Larsson K.H."/>
            <person name="Matsuura K."/>
            <person name="Barry K."/>
            <person name="Labutti K."/>
            <person name="Kuo R."/>
            <person name="Ohm R.A."/>
            <person name="Bhattacharya S.S."/>
            <person name="Shirouzu T."/>
            <person name="Yoshinaga Y."/>
            <person name="Martin F.M."/>
            <person name="Grigoriev I.V."/>
            <person name="Hibbett D.S."/>
        </authorList>
    </citation>
    <scope>NUCLEOTIDE SEQUENCE [LARGE SCALE GENOMIC DNA]</scope>
    <source>
        <strain evidence="2 3">HHB12029</strain>
    </source>
</reference>
<evidence type="ECO:0000256" key="1">
    <source>
        <dbReference type="SAM" id="MobiDB-lite"/>
    </source>
</evidence>
<dbReference type="Gene3D" id="1.20.1280.50">
    <property type="match status" value="1"/>
</dbReference>
<gene>
    <name evidence="2" type="ORF">EXIGLDRAFT_839954</name>
</gene>
<sequence>MSLNSTPNAEPSEPGGVLELDGRHVLALRSTGPEHEKLDSPAQPLEPSIVSTSPAKESGKAPVYGCPIQRLPVELLAMVFRNAILPDSDGFLAMRRAGKPYEVASTCRHWRGVALHSPELWSVVDYLINDLWTIQLEERVAASLRLHLDRSSQLPLDVSIDLYDRLQSMNGPLLSALSALFRRARTFRLYTSVDLQ</sequence>
<dbReference type="InterPro" id="IPR036047">
    <property type="entry name" value="F-box-like_dom_sf"/>
</dbReference>
<evidence type="ECO:0000313" key="2">
    <source>
        <dbReference type="EMBL" id="KZV87480.1"/>
    </source>
</evidence>
<keyword evidence="3" id="KW-1185">Reference proteome</keyword>
<dbReference type="SUPFAM" id="SSF81383">
    <property type="entry name" value="F-box domain"/>
    <property type="match status" value="1"/>
</dbReference>
<proteinExistence type="predicted"/>
<dbReference type="InParanoid" id="A0A165EQJ0"/>
<dbReference type="Proteomes" id="UP000077266">
    <property type="component" value="Unassembled WGS sequence"/>
</dbReference>
<feature type="region of interest" description="Disordered" evidence="1">
    <location>
        <begin position="1"/>
        <end position="61"/>
    </location>
</feature>
<dbReference type="OrthoDB" id="2269034at2759"/>
<evidence type="ECO:0000313" key="3">
    <source>
        <dbReference type="Proteomes" id="UP000077266"/>
    </source>
</evidence>
<accession>A0A165EQJ0</accession>
<protein>
    <submittedName>
        <fullName evidence="2">Uncharacterized protein</fullName>
    </submittedName>
</protein>
<dbReference type="AlphaFoldDB" id="A0A165EQJ0"/>
<name>A0A165EQJ0_EXIGL</name>